<organism evidence="2 3">
    <name type="scientific">Diploptera punctata</name>
    <name type="common">Pacific beetle cockroach</name>
    <dbReference type="NCBI Taxonomy" id="6984"/>
    <lineage>
        <taxon>Eukaryota</taxon>
        <taxon>Metazoa</taxon>
        <taxon>Ecdysozoa</taxon>
        <taxon>Arthropoda</taxon>
        <taxon>Hexapoda</taxon>
        <taxon>Insecta</taxon>
        <taxon>Pterygota</taxon>
        <taxon>Neoptera</taxon>
        <taxon>Polyneoptera</taxon>
        <taxon>Dictyoptera</taxon>
        <taxon>Blattodea</taxon>
        <taxon>Blaberoidea</taxon>
        <taxon>Blaberidae</taxon>
        <taxon>Diplopterinae</taxon>
        <taxon>Diploptera</taxon>
    </lineage>
</organism>
<dbReference type="AlphaFoldDB" id="A0AAD8E3E9"/>
<dbReference type="InterPro" id="IPR029063">
    <property type="entry name" value="SAM-dependent_MTases_sf"/>
</dbReference>
<dbReference type="EMBL" id="JASPKZ010009990">
    <property type="protein sequence ID" value="KAJ9575324.1"/>
    <property type="molecule type" value="Genomic_DNA"/>
</dbReference>
<dbReference type="GO" id="GO:0000049">
    <property type="term" value="F:tRNA binding"/>
    <property type="evidence" value="ECO:0007669"/>
    <property type="project" value="TreeGrafter"/>
</dbReference>
<dbReference type="GO" id="GO:0005737">
    <property type="term" value="C:cytoplasm"/>
    <property type="evidence" value="ECO:0007669"/>
    <property type="project" value="TreeGrafter"/>
</dbReference>
<dbReference type="Gene3D" id="3.40.50.150">
    <property type="entry name" value="Vaccinia Virus protein VP39"/>
    <property type="match status" value="1"/>
</dbReference>
<reference evidence="2" key="2">
    <citation type="submission" date="2023-05" db="EMBL/GenBank/DDBJ databases">
        <authorList>
            <person name="Fouks B."/>
        </authorList>
    </citation>
    <scope>NUCLEOTIDE SEQUENCE</scope>
    <source>
        <strain evidence="2">Stay&amp;Tobe</strain>
        <tissue evidence="2">Testes</tissue>
    </source>
</reference>
<feature type="compositionally biased region" description="Basic residues" evidence="1">
    <location>
        <begin position="1"/>
        <end position="21"/>
    </location>
</feature>
<evidence type="ECO:0000256" key="1">
    <source>
        <dbReference type="SAM" id="MobiDB-lite"/>
    </source>
</evidence>
<keyword evidence="3" id="KW-1185">Reference proteome</keyword>
<dbReference type="GO" id="GO:0005634">
    <property type="term" value="C:nucleus"/>
    <property type="evidence" value="ECO:0007669"/>
    <property type="project" value="TreeGrafter"/>
</dbReference>
<sequence length="167" mass="19978">MGRGRRNRNKDRNFAQKRRAKENKWDEKAPRKHYEDIVRENAEFEKYYKLQKICPDEEWTAFMTSIRKNLPTAFRITGSKSESRALLGIVKGKFFKDCLLNPTQPADGENMKNDEDGEEWQEPICLPWYPDELAWQLQLTRKVIRRSAAYFRLHNFIISEKKCRGYI</sequence>
<accession>A0AAD8E3E9</accession>
<comment type="caution">
    <text evidence="2">The sequence shown here is derived from an EMBL/GenBank/DDBJ whole genome shotgun (WGS) entry which is preliminary data.</text>
</comment>
<dbReference type="InterPro" id="IPR023267">
    <property type="entry name" value="RCMT"/>
</dbReference>
<evidence type="ECO:0000313" key="2">
    <source>
        <dbReference type="EMBL" id="KAJ9575324.1"/>
    </source>
</evidence>
<name>A0AAD8E3E9_DIPPU</name>
<dbReference type="PANTHER" id="PTHR22808">
    <property type="entry name" value="NCL1 YEAST -RELATED NOL1/NOP2/FMU SUN DOMAIN-CONTAINING"/>
    <property type="match status" value="1"/>
</dbReference>
<reference evidence="2" key="1">
    <citation type="journal article" date="2023" name="IScience">
        <title>Live-bearing cockroach genome reveals convergent evolutionary mechanisms linked to viviparity in insects and beyond.</title>
        <authorList>
            <person name="Fouks B."/>
            <person name="Harrison M.C."/>
            <person name="Mikhailova A.A."/>
            <person name="Marchal E."/>
            <person name="English S."/>
            <person name="Carruthers M."/>
            <person name="Jennings E.C."/>
            <person name="Chiamaka E.L."/>
            <person name="Frigard R.A."/>
            <person name="Pippel M."/>
            <person name="Attardo G.M."/>
            <person name="Benoit J.B."/>
            <person name="Bornberg-Bauer E."/>
            <person name="Tobe S.S."/>
        </authorList>
    </citation>
    <scope>NUCLEOTIDE SEQUENCE</scope>
    <source>
        <strain evidence="2">Stay&amp;Tobe</strain>
    </source>
</reference>
<gene>
    <name evidence="2" type="ORF">L9F63_025723</name>
</gene>
<evidence type="ECO:0000313" key="3">
    <source>
        <dbReference type="Proteomes" id="UP001233999"/>
    </source>
</evidence>
<dbReference type="GO" id="GO:0016428">
    <property type="term" value="F:tRNA (cytidine-5-)-methyltransferase activity"/>
    <property type="evidence" value="ECO:0007669"/>
    <property type="project" value="TreeGrafter"/>
</dbReference>
<dbReference type="GO" id="GO:0030488">
    <property type="term" value="P:tRNA methylation"/>
    <property type="evidence" value="ECO:0007669"/>
    <property type="project" value="TreeGrafter"/>
</dbReference>
<proteinExistence type="predicted"/>
<dbReference type="Proteomes" id="UP001233999">
    <property type="component" value="Unassembled WGS sequence"/>
</dbReference>
<dbReference type="PANTHER" id="PTHR22808:SF1">
    <property type="entry name" value="RNA CYTOSINE-C(5)-METHYLTRANSFERASE NSUN2-RELATED"/>
    <property type="match status" value="1"/>
</dbReference>
<protein>
    <submittedName>
        <fullName evidence="2">Uncharacterized protein</fullName>
    </submittedName>
</protein>
<feature type="region of interest" description="Disordered" evidence="1">
    <location>
        <begin position="1"/>
        <end position="29"/>
    </location>
</feature>